<feature type="region of interest" description="Disordered" evidence="1">
    <location>
        <begin position="1"/>
        <end position="40"/>
    </location>
</feature>
<dbReference type="EMBL" id="UYRR01036101">
    <property type="protein sequence ID" value="VDK66221.1"/>
    <property type="molecule type" value="Genomic_DNA"/>
</dbReference>
<gene>
    <name evidence="2" type="ORF">ASIM_LOCUS18796</name>
</gene>
<evidence type="ECO:0000313" key="2">
    <source>
        <dbReference type="EMBL" id="VDK66221.1"/>
    </source>
</evidence>
<reference evidence="4" key="1">
    <citation type="submission" date="2017-02" db="UniProtKB">
        <authorList>
            <consortium name="WormBaseParasite"/>
        </authorList>
    </citation>
    <scope>IDENTIFICATION</scope>
</reference>
<dbReference type="Proteomes" id="UP000267096">
    <property type="component" value="Unassembled WGS sequence"/>
</dbReference>
<evidence type="ECO:0000313" key="3">
    <source>
        <dbReference type="Proteomes" id="UP000267096"/>
    </source>
</evidence>
<sequence length="87" mass="9567">MSRNTQKSTPGSQECTAKKQQKAAASVKKTPMDQRSLEEVPKVKVELQQSAEVQQTNGKKGSKKALVFSKNDSWKVGMEDVLDLIAC</sequence>
<keyword evidence="3" id="KW-1185">Reference proteome</keyword>
<organism evidence="4">
    <name type="scientific">Anisakis simplex</name>
    <name type="common">Herring worm</name>
    <dbReference type="NCBI Taxonomy" id="6269"/>
    <lineage>
        <taxon>Eukaryota</taxon>
        <taxon>Metazoa</taxon>
        <taxon>Ecdysozoa</taxon>
        <taxon>Nematoda</taxon>
        <taxon>Chromadorea</taxon>
        <taxon>Rhabditida</taxon>
        <taxon>Spirurina</taxon>
        <taxon>Ascaridomorpha</taxon>
        <taxon>Ascaridoidea</taxon>
        <taxon>Anisakidae</taxon>
        <taxon>Anisakis</taxon>
        <taxon>Anisakis simplex complex</taxon>
    </lineage>
</organism>
<accession>A0A0M3KEJ8</accession>
<evidence type="ECO:0000313" key="4">
    <source>
        <dbReference type="WBParaSite" id="ASIM_0001940501-mRNA-1"/>
    </source>
</evidence>
<protein>
    <submittedName>
        <fullName evidence="4">Activated RNA polymerase II transcriptional coactivator p15</fullName>
    </submittedName>
</protein>
<evidence type="ECO:0000256" key="1">
    <source>
        <dbReference type="SAM" id="MobiDB-lite"/>
    </source>
</evidence>
<dbReference type="AlphaFoldDB" id="A0A0M3KEJ8"/>
<proteinExistence type="predicted"/>
<reference evidence="2 3" key="2">
    <citation type="submission" date="2018-11" db="EMBL/GenBank/DDBJ databases">
        <authorList>
            <consortium name="Pathogen Informatics"/>
        </authorList>
    </citation>
    <scope>NUCLEOTIDE SEQUENCE [LARGE SCALE GENOMIC DNA]</scope>
</reference>
<name>A0A0M3KEJ8_ANISI</name>
<feature type="compositionally biased region" description="Polar residues" evidence="1">
    <location>
        <begin position="1"/>
        <end position="15"/>
    </location>
</feature>
<dbReference type="WBParaSite" id="ASIM_0001940501-mRNA-1">
    <property type="protein sequence ID" value="ASIM_0001940501-mRNA-1"/>
    <property type="gene ID" value="ASIM_0001940501"/>
</dbReference>
<feature type="compositionally biased region" description="Basic and acidic residues" evidence="1">
    <location>
        <begin position="30"/>
        <end position="40"/>
    </location>
</feature>